<dbReference type="EMBL" id="MU251392">
    <property type="protein sequence ID" value="KAG9237154.1"/>
    <property type="molecule type" value="Genomic_DNA"/>
</dbReference>
<gene>
    <name evidence="1" type="ORF">BJ875DRAFT_370567</name>
</gene>
<accession>A0A9P7YNM2</accession>
<sequence>MNAGKRAVSSIFRHRSTLESCAVTKTQYRSKYVPARRAPKIHLAVQRGSVVPPKTTQDDLEEYLPPILLLEMSKKAGAIDIEAKEAMEFLRSFHQSSQNPKDGWEDKVCQDHKVSPATLAILAGILNRGRSIKQQRLARDVLVSAANLGEKSAIVELVLAGIKTGINKPVFRGPLRWIRLLAEIENDPEAMMILGKVLLSQKKTQEALQWFQKSTQQSNDFNGAGDAYVNQGVILSSMGRKPEAETTFRKAALELDHPEGYLHMSKLQAPGSSDQKVYLLKAASSGIIEACHNLGALELSEFAKRDEKPKSILDYGMAWEWTNIAATAGFGPSVLNLALMHKEVGNTDAALQLLAKAESDPAIKPEASKLKREWL</sequence>
<dbReference type="OrthoDB" id="5379420at2759"/>
<evidence type="ECO:0000313" key="2">
    <source>
        <dbReference type="Proteomes" id="UP000824998"/>
    </source>
</evidence>
<proteinExistence type="predicted"/>
<keyword evidence="2" id="KW-1185">Reference proteome</keyword>
<dbReference type="InterPro" id="IPR019734">
    <property type="entry name" value="TPR_rpt"/>
</dbReference>
<name>A0A9P7YNM2_9HELO</name>
<organism evidence="1 2">
    <name type="scientific">Amylocarpus encephaloides</name>
    <dbReference type="NCBI Taxonomy" id="45428"/>
    <lineage>
        <taxon>Eukaryota</taxon>
        <taxon>Fungi</taxon>
        <taxon>Dikarya</taxon>
        <taxon>Ascomycota</taxon>
        <taxon>Pezizomycotina</taxon>
        <taxon>Leotiomycetes</taxon>
        <taxon>Helotiales</taxon>
        <taxon>Helotiales incertae sedis</taxon>
        <taxon>Amylocarpus</taxon>
    </lineage>
</organism>
<protein>
    <submittedName>
        <fullName evidence="1">Uncharacterized protein</fullName>
    </submittedName>
</protein>
<evidence type="ECO:0000313" key="1">
    <source>
        <dbReference type="EMBL" id="KAG9237154.1"/>
    </source>
</evidence>
<dbReference type="InterPro" id="IPR011990">
    <property type="entry name" value="TPR-like_helical_dom_sf"/>
</dbReference>
<dbReference type="SMART" id="SM00028">
    <property type="entry name" value="TPR"/>
    <property type="match status" value="2"/>
</dbReference>
<dbReference type="Pfam" id="PF13181">
    <property type="entry name" value="TPR_8"/>
    <property type="match status" value="1"/>
</dbReference>
<reference evidence="1" key="1">
    <citation type="journal article" date="2021" name="IMA Fungus">
        <title>Genomic characterization of three marine fungi, including Emericellopsis atlantica sp. nov. with signatures of a generalist lifestyle and marine biomass degradation.</title>
        <authorList>
            <person name="Hagestad O.C."/>
            <person name="Hou L."/>
            <person name="Andersen J.H."/>
            <person name="Hansen E.H."/>
            <person name="Altermark B."/>
            <person name="Li C."/>
            <person name="Kuhnert E."/>
            <person name="Cox R.J."/>
            <person name="Crous P.W."/>
            <person name="Spatafora J.W."/>
            <person name="Lail K."/>
            <person name="Amirebrahimi M."/>
            <person name="Lipzen A."/>
            <person name="Pangilinan J."/>
            <person name="Andreopoulos W."/>
            <person name="Hayes R.D."/>
            <person name="Ng V."/>
            <person name="Grigoriev I.V."/>
            <person name="Jackson S.A."/>
            <person name="Sutton T.D.S."/>
            <person name="Dobson A.D.W."/>
            <person name="Rama T."/>
        </authorList>
    </citation>
    <scope>NUCLEOTIDE SEQUENCE</scope>
    <source>
        <strain evidence="1">TRa018bII</strain>
    </source>
</reference>
<comment type="caution">
    <text evidence="1">The sequence shown here is derived from an EMBL/GenBank/DDBJ whole genome shotgun (WGS) entry which is preliminary data.</text>
</comment>
<dbReference type="AlphaFoldDB" id="A0A9P7YNM2"/>
<dbReference type="Proteomes" id="UP000824998">
    <property type="component" value="Unassembled WGS sequence"/>
</dbReference>
<dbReference type="Gene3D" id="1.25.40.10">
    <property type="entry name" value="Tetratricopeptide repeat domain"/>
    <property type="match status" value="2"/>
</dbReference>
<dbReference type="SUPFAM" id="SSF81901">
    <property type="entry name" value="HCP-like"/>
    <property type="match status" value="1"/>
</dbReference>